<dbReference type="SUPFAM" id="SSF82549">
    <property type="entry name" value="DAK1/DegV-like"/>
    <property type="match status" value="1"/>
</dbReference>
<proteinExistence type="evidence at transcript level"/>
<dbReference type="EMBL" id="IACF01006227">
    <property type="protein sequence ID" value="LAB71810.1"/>
    <property type="molecule type" value="mRNA"/>
</dbReference>
<evidence type="ECO:0000256" key="2">
    <source>
        <dbReference type="ARBA" id="ARBA00012107"/>
    </source>
</evidence>
<comment type="similarity">
    <text evidence="1">Belongs to the dihydroxyacetone kinase (DAK) family.</text>
</comment>
<dbReference type="Pfam" id="PF02733">
    <property type="entry name" value="Dak1"/>
    <property type="match status" value="1"/>
</dbReference>
<dbReference type="PROSITE" id="PS51481">
    <property type="entry name" value="DHAK"/>
    <property type="match status" value="1"/>
</dbReference>
<evidence type="ECO:0000256" key="1">
    <source>
        <dbReference type="ARBA" id="ARBA00008757"/>
    </source>
</evidence>
<evidence type="ECO:0000256" key="4">
    <source>
        <dbReference type="ARBA" id="ARBA00012578"/>
    </source>
</evidence>
<keyword evidence="9" id="KW-0067">ATP-binding</keyword>
<dbReference type="EC" id="2.7.1.28" evidence="3"/>
<dbReference type="Gene3D" id="1.25.40.340">
    <property type="match status" value="1"/>
</dbReference>
<evidence type="ECO:0000313" key="19">
    <source>
        <dbReference type="EMBL" id="LAB71810.1"/>
    </source>
</evidence>
<evidence type="ECO:0000259" key="18">
    <source>
        <dbReference type="PROSITE" id="PS51481"/>
    </source>
</evidence>
<sequence length="593" mass="62034">MSQSTPFINSAESCVDEQLLGFTAVNTAIVKLKDYRVVVDSARFSADADVKCVSIVTGGGSGHEPFAAGYVGTGMLASAVAGSVFASPPTPAIVAAISAAAGRSSGVLVVVMNYTGDKLNFGQAVEKCRAMGMKVEMYISGDDSALTEVEHTAGRRGLCGTLFLLKIVGAQACGGASMKELLKSCELVGGRCSTIGVAASGCTVPGHKEPLFSVKKGWLELGLGIHGEAGVRLVQSKTAKELVNLMLDHLSNKDSVSNVPLERGDELVVMLNNLGAMTQIEMFTLVGETNKALVERGFVVQRLYVGCLLTSLDMKGFHISLLKTTGYPEWLKLLDTPTNAPGWPAPYRADVDSVDVGKLMNFKNPFDDIKKMSTYTVSVALADQLRKFLEILVKATAEWRDLLNDLDTGCGDGDCGTTIAEGASKISSSLDTLAYHQPVLLFQQLADIAGEAMGGTSGALYSILLSVMSNSLASSVGDSTGNIKESWVKCFIDAVDSVSKYGGAQRGDRTMLDALYPASDAAKKASNSSSLSEVLKDMSAAALDGAGATVSMTARAGRASYVRGGDVRKVDAGARAVAFILKSLADTAASSNI</sequence>
<comment type="catalytic activity">
    <reaction evidence="15">
        <text>FAD = riboflavin cyclic-4',5'-phosphate + AMP + H(+)</text>
        <dbReference type="Rhea" id="RHEA:13729"/>
        <dbReference type="ChEBI" id="CHEBI:15378"/>
        <dbReference type="ChEBI" id="CHEBI:57692"/>
        <dbReference type="ChEBI" id="CHEBI:76202"/>
        <dbReference type="ChEBI" id="CHEBI:456215"/>
        <dbReference type="EC" id="4.6.1.15"/>
    </reaction>
</comment>
<dbReference type="FunFam" id="3.30.1180.20:FF:000001">
    <property type="entry name" value="Dihydroxyacetone kinase 1"/>
    <property type="match status" value="1"/>
</dbReference>
<comment type="function">
    <text evidence="12">Catalyzes both the phosphorylation of dihydroxyacetone and of glyceraldehyde, and the splitting of ribonucleoside diphosphate-X compounds among which FAD is the best substrate. Represses IFIH1-mediated cellular antiviral response.</text>
</comment>
<dbReference type="GO" id="GO:0019563">
    <property type="term" value="P:glycerol catabolic process"/>
    <property type="evidence" value="ECO:0007669"/>
    <property type="project" value="TreeGrafter"/>
</dbReference>
<keyword evidence="7" id="KW-0547">Nucleotide-binding</keyword>
<dbReference type="PANTHER" id="PTHR28629">
    <property type="entry name" value="TRIOKINASE/FMN CYCLASE"/>
    <property type="match status" value="1"/>
</dbReference>
<dbReference type="Gene3D" id="3.30.1180.20">
    <property type="entry name" value="Dihydroxyacetone kinase, domain 2"/>
    <property type="match status" value="1"/>
</dbReference>
<evidence type="ECO:0000256" key="8">
    <source>
        <dbReference type="ARBA" id="ARBA00022777"/>
    </source>
</evidence>
<reference evidence="19" key="1">
    <citation type="journal article" date="2018" name="Biosci. Biotechnol. Biochem.">
        <title>Polysaccharide hydrolase of the hadal zone amphipods Hirondellea gigas.</title>
        <authorList>
            <person name="Kobayashi H."/>
            <person name="Nagahama T."/>
            <person name="Arai W."/>
            <person name="Sasagawa Y."/>
            <person name="Umeda M."/>
            <person name="Hayashi T."/>
            <person name="Nikaido I."/>
            <person name="Watanabe H."/>
            <person name="Oguri K."/>
            <person name="Kitazato H."/>
            <person name="Fujioka K."/>
            <person name="Kido Y."/>
            <person name="Takami H."/>
        </authorList>
    </citation>
    <scope>NUCLEOTIDE SEQUENCE</scope>
    <source>
        <tissue evidence="19">Whole body</tissue>
    </source>
</reference>
<feature type="domain" description="DhaL" evidence="17">
    <location>
        <begin position="383"/>
        <end position="586"/>
    </location>
</feature>
<evidence type="ECO:0000256" key="7">
    <source>
        <dbReference type="ARBA" id="ARBA00022741"/>
    </source>
</evidence>
<comment type="subunit">
    <text evidence="13">Homodimer. Interacts with IFIH1 (via the CARD domains), the interaction is inhibited by viral infection.</text>
</comment>
<dbReference type="PANTHER" id="PTHR28629:SF4">
    <property type="entry name" value="TRIOKINASE_FMN CYCLASE"/>
    <property type="match status" value="1"/>
</dbReference>
<dbReference type="PROSITE" id="PS51480">
    <property type="entry name" value="DHAL"/>
    <property type="match status" value="1"/>
</dbReference>
<dbReference type="InterPro" id="IPR036117">
    <property type="entry name" value="DhaL_dom_sf"/>
</dbReference>
<dbReference type="AlphaFoldDB" id="A0A2P2ID09"/>
<evidence type="ECO:0000256" key="9">
    <source>
        <dbReference type="ARBA" id="ARBA00022840"/>
    </source>
</evidence>
<dbReference type="Pfam" id="PF02734">
    <property type="entry name" value="Dak2"/>
    <property type="match status" value="1"/>
</dbReference>
<dbReference type="InterPro" id="IPR004006">
    <property type="entry name" value="DhaK_dom"/>
</dbReference>
<evidence type="ECO:0000259" key="17">
    <source>
        <dbReference type="PROSITE" id="PS51480"/>
    </source>
</evidence>
<feature type="domain" description="DhaK" evidence="18">
    <location>
        <begin position="10"/>
        <end position="343"/>
    </location>
</feature>
<dbReference type="EC" id="2.7.1.29" evidence="2"/>
<dbReference type="SUPFAM" id="SSF101473">
    <property type="entry name" value="DhaL-like"/>
    <property type="match status" value="1"/>
</dbReference>
<organism evidence="19">
    <name type="scientific">Hirondellea gigas</name>
    <dbReference type="NCBI Taxonomy" id="1518452"/>
    <lineage>
        <taxon>Eukaryota</taxon>
        <taxon>Metazoa</taxon>
        <taxon>Ecdysozoa</taxon>
        <taxon>Arthropoda</taxon>
        <taxon>Crustacea</taxon>
        <taxon>Multicrustacea</taxon>
        <taxon>Malacostraca</taxon>
        <taxon>Eumalacostraca</taxon>
        <taxon>Peracarida</taxon>
        <taxon>Amphipoda</taxon>
        <taxon>Amphilochidea</taxon>
        <taxon>Lysianassida</taxon>
        <taxon>Lysianassidira</taxon>
        <taxon>Lysianassoidea</taxon>
        <taxon>Lysianassidae</taxon>
        <taxon>Hirondellea</taxon>
    </lineage>
</organism>
<dbReference type="GO" id="GO:0005829">
    <property type="term" value="C:cytosol"/>
    <property type="evidence" value="ECO:0007669"/>
    <property type="project" value="TreeGrafter"/>
</dbReference>
<evidence type="ECO:0000256" key="15">
    <source>
        <dbReference type="ARBA" id="ARBA00048526"/>
    </source>
</evidence>
<dbReference type="GO" id="GO:0034012">
    <property type="term" value="F:FAD-AMP lyase (cyclizing) activity"/>
    <property type="evidence" value="ECO:0007669"/>
    <property type="project" value="UniProtKB-EC"/>
</dbReference>
<comment type="catalytic activity">
    <reaction evidence="14">
        <text>D-glyceraldehyde + ATP = D-glyceraldehyde 3-phosphate + ADP + H(+)</text>
        <dbReference type="Rhea" id="RHEA:13941"/>
        <dbReference type="ChEBI" id="CHEBI:15378"/>
        <dbReference type="ChEBI" id="CHEBI:17378"/>
        <dbReference type="ChEBI" id="CHEBI:30616"/>
        <dbReference type="ChEBI" id="CHEBI:59776"/>
        <dbReference type="ChEBI" id="CHEBI:456216"/>
        <dbReference type="EC" id="2.7.1.28"/>
    </reaction>
</comment>
<dbReference type="InterPro" id="IPR050861">
    <property type="entry name" value="Dihydroxyacetone_Kinase"/>
</dbReference>
<name>A0A2P2ID09_9CRUS</name>
<evidence type="ECO:0000256" key="12">
    <source>
        <dbReference type="ARBA" id="ARBA00045490"/>
    </source>
</evidence>
<keyword evidence="6" id="KW-0808">Transferase</keyword>
<dbReference type="EC" id="4.6.1.15" evidence="4"/>
<evidence type="ECO:0000256" key="6">
    <source>
        <dbReference type="ARBA" id="ARBA00022679"/>
    </source>
</evidence>
<evidence type="ECO:0000256" key="5">
    <source>
        <dbReference type="ARBA" id="ARBA00018932"/>
    </source>
</evidence>
<evidence type="ECO:0000256" key="16">
    <source>
        <dbReference type="ARBA" id="ARBA00048898"/>
    </source>
</evidence>
<evidence type="ECO:0000256" key="10">
    <source>
        <dbReference type="ARBA" id="ARBA00023285"/>
    </source>
</evidence>
<evidence type="ECO:0000256" key="11">
    <source>
        <dbReference type="ARBA" id="ARBA00032426"/>
    </source>
</evidence>
<dbReference type="GO" id="GO:0050354">
    <property type="term" value="F:triokinase activity"/>
    <property type="evidence" value="ECO:0007669"/>
    <property type="project" value="UniProtKB-EC"/>
</dbReference>
<dbReference type="FunFam" id="3.40.50.10440:FF:000001">
    <property type="entry name" value="Dihydroxyacetone kinase, DhaK subunit"/>
    <property type="match status" value="1"/>
</dbReference>
<evidence type="ECO:0000256" key="3">
    <source>
        <dbReference type="ARBA" id="ARBA00012110"/>
    </source>
</evidence>
<protein>
    <recommendedName>
        <fullName evidence="5">Triokinase/FMN cyclase</fullName>
        <ecNumber evidence="3">2.7.1.28</ecNumber>
        <ecNumber evidence="2">2.7.1.29</ecNumber>
        <ecNumber evidence="4">4.6.1.15</ecNumber>
    </recommendedName>
    <alternativeName>
        <fullName evidence="11">Bifunctional ATP-dependent dihydroxyacetone kinase/FAD-AMP lyase (cyclizing)</fullName>
    </alternativeName>
</protein>
<dbReference type="GO" id="GO:0005524">
    <property type="term" value="F:ATP binding"/>
    <property type="evidence" value="ECO:0007669"/>
    <property type="project" value="UniProtKB-KW"/>
</dbReference>
<dbReference type="FunFam" id="1.25.40.340:FF:000002">
    <property type="entry name" value="Dihydroxyacetone kinase, L subunit"/>
    <property type="match status" value="1"/>
</dbReference>
<evidence type="ECO:0000256" key="13">
    <source>
        <dbReference type="ARBA" id="ARBA00046681"/>
    </source>
</evidence>
<keyword evidence="10" id="KW-0170">Cobalt</keyword>
<accession>A0A2P2ID09</accession>
<dbReference type="Gene3D" id="3.40.50.10440">
    <property type="entry name" value="Dihydroxyacetone kinase, domain 1"/>
    <property type="match status" value="1"/>
</dbReference>
<keyword evidence="8 19" id="KW-0418">Kinase</keyword>
<comment type="catalytic activity">
    <reaction evidence="16">
        <text>dihydroxyacetone + ATP = dihydroxyacetone phosphate + ADP + H(+)</text>
        <dbReference type="Rhea" id="RHEA:15773"/>
        <dbReference type="ChEBI" id="CHEBI:15378"/>
        <dbReference type="ChEBI" id="CHEBI:16016"/>
        <dbReference type="ChEBI" id="CHEBI:30616"/>
        <dbReference type="ChEBI" id="CHEBI:57642"/>
        <dbReference type="ChEBI" id="CHEBI:456216"/>
        <dbReference type="EC" id="2.7.1.29"/>
    </reaction>
</comment>
<dbReference type="SMART" id="SM01120">
    <property type="entry name" value="Dak2"/>
    <property type="match status" value="1"/>
</dbReference>
<dbReference type="GO" id="GO:0004371">
    <property type="term" value="F:glycerone kinase activity"/>
    <property type="evidence" value="ECO:0007669"/>
    <property type="project" value="UniProtKB-EC"/>
</dbReference>
<dbReference type="InterPro" id="IPR004007">
    <property type="entry name" value="DhaL_dom"/>
</dbReference>
<evidence type="ECO:0000256" key="14">
    <source>
        <dbReference type="ARBA" id="ARBA00047974"/>
    </source>
</evidence>